<dbReference type="InParanoid" id="A0A068UBV0"/>
<name>A0A068UBV0_COFCA</name>
<evidence type="ECO:0000313" key="3">
    <source>
        <dbReference type="Proteomes" id="UP000295252"/>
    </source>
</evidence>
<dbReference type="EMBL" id="HG739101">
    <property type="protein sequence ID" value="CDP05654.1"/>
    <property type="molecule type" value="Genomic_DNA"/>
</dbReference>
<protein>
    <submittedName>
        <fullName evidence="2">Uncharacterized protein</fullName>
    </submittedName>
</protein>
<dbReference type="Gramene" id="CDP05654">
    <property type="protein sequence ID" value="CDP05654"/>
    <property type="gene ID" value="GSCOC_T00020835001"/>
</dbReference>
<dbReference type="AlphaFoldDB" id="A0A068UBV0"/>
<proteinExistence type="predicted"/>
<reference evidence="3" key="1">
    <citation type="journal article" date="2014" name="Science">
        <title>The coffee genome provides insight into the convergent evolution of caffeine biosynthesis.</title>
        <authorList>
            <person name="Denoeud F."/>
            <person name="Carretero-Paulet L."/>
            <person name="Dereeper A."/>
            <person name="Droc G."/>
            <person name="Guyot R."/>
            <person name="Pietrella M."/>
            <person name="Zheng C."/>
            <person name="Alberti A."/>
            <person name="Anthony F."/>
            <person name="Aprea G."/>
            <person name="Aury J.M."/>
            <person name="Bento P."/>
            <person name="Bernard M."/>
            <person name="Bocs S."/>
            <person name="Campa C."/>
            <person name="Cenci A."/>
            <person name="Combes M.C."/>
            <person name="Crouzillat D."/>
            <person name="Da Silva C."/>
            <person name="Daddiego L."/>
            <person name="De Bellis F."/>
            <person name="Dussert S."/>
            <person name="Garsmeur O."/>
            <person name="Gayraud T."/>
            <person name="Guignon V."/>
            <person name="Jahn K."/>
            <person name="Jamilloux V."/>
            <person name="Joet T."/>
            <person name="Labadie K."/>
            <person name="Lan T."/>
            <person name="Leclercq J."/>
            <person name="Lepelley M."/>
            <person name="Leroy T."/>
            <person name="Li L.T."/>
            <person name="Librado P."/>
            <person name="Lopez L."/>
            <person name="Munoz A."/>
            <person name="Noel B."/>
            <person name="Pallavicini A."/>
            <person name="Perrotta G."/>
            <person name="Poncet V."/>
            <person name="Pot D."/>
            <person name="Priyono X."/>
            <person name="Rigoreau M."/>
            <person name="Rouard M."/>
            <person name="Rozas J."/>
            <person name="Tranchant-Dubreuil C."/>
            <person name="VanBuren R."/>
            <person name="Zhang Q."/>
            <person name="Andrade A.C."/>
            <person name="Argout X."/>
            <person name="Bertrand B."/>
            <person name="de Kochko A."/>
            <person name="Graziosi G."/>
            <person name="Henry R.J."/>
            <person name="Jayarama X."/>
            <person name="Ming R."/>
            <person name="Nagai C."/>
            <person name="Rounsley S."/>
            <person name="Sankoff D."/>
            <person name="Giuliano G."/>
            <person name="Albert V.A."/>
            <person name="Wincker P."/>
            <person name="Lashermes P."/>
        </authorList>
    </citation>
    <scope>NUCLEOTIDE SEQUENCE [LARGE SCALE GENOMIC DNA]</scope>
    <source>
        <strain evidence="3">cv. DH200-94</strain>
    </source>
</reference>
<feature type="region of interest" description="Disordered" evidence="1">
    <location>
        <begin position="1"/>
        <end position="39"/>
    </location>
</feature>
<evidence type="ECO:0000256" key="1">
    <source>
        <dbReference type="SAM" id="MobiDB-lite"/>
    </source>
</evidence>
<accession>A0A068UBV0</accession>
<gene>
    <name evidence="2" type="ORF">GSCOC_T00020835001</name>
</gene>
<organism evidence="2 3">
    <name type="scientific">Coffea canephora</name>
    <name type="common">Robusta coffee</name>
    <dbReference type="NCBI Taxonomy" id="49390"/>
    <lineage>
        <taxon>Eukaryota</taxon>
        <taxon>Viridiplantae</taxon>
        <taxon>Streptophyta</taxon>
        <taxon>Embryophyta</taxon>
        <taxon>Tracheophyta</taxon>
        <taxon>Spermatophyta</taxon>
        <taxon>Magnoliopsida</taxon>
        <taxon>eudicotyledons</taxon>
        <taxon>Gunneridae</taxon>
        <taxon>Pentapetalae</taxon>
        <taxon>asterids</taxon>
        <taxon>lamiids</taxon>
        <taxon>Gentianales</taxon>
        <taxon>Rubiaceae</taxon>
        <taxon>Ixoroideae</taxon>
        <taxon>Gardenieae complex</taxon>
        <taxon>Bertiereae - Coffeeae clade</taxon>
        <taxon>Coffeeae</taxon>
        <taxon>Coffea</taxon>
    </lineage>
</organism>
<keyword evidence="3" id="KW-1185">Reference proteome</keyword>
<feature type="compositionally biased region" description="Polar residues" evidence="1">
    <location>
        <begin position="7"/>
        <end position="21"/>
    </location>
</feature>
<sequence>MKKKTGAQLNSRSQSLKQGKTITKGKRPPLGVDRSSSLL</sequence>
<evidence type="ECO:0000313" key="2">
    <source>
        <dbReference type="EMBL" id="CDP05654.1"/>
    </source>
</evidence>
<dbReference type="Proteomes" id="UP000295252">
    <property type="component" value="Chromosome XI"/>
</dbReference>